<dbReference type="HOGENOM" id="CLU_1122859_0_0_7"/>
<keyword evidence="3" id="KW-0472">Membrane</keyword>
<protein>
    <recommendedName>
        <fullName evidence="6">Magnesium transporter MgtE intracellular domain-containing protein</fullName>
    </recommendedName>
</protein>
<keyword evidence="3" id="KW-0812">Transmembrane</keyword>
<evidence type="ECO:0008006" key="6">
    <source>
        <dbReference type="Google" id="ProtNLM"/>
    </source>
</evidence>
<feature type="transmembrane region" description="Helical" evidence="3">
    <location>
        <begin position="42"/>
        <end position="61"/>
    </location>
</feature>
<reference evidence="4 5" key="1">
    <citation type="journal article" date="2013" name="ISME J.">
        <title>By their genes ye shall know them: genomic signatures of predatory bacteria.</title>
        <authorList>
            <person name="Pasternak Z."/>
            <person name="Pietrokovski S."/>
            <person name="Rotem O."/>
            <person name="Gophna U."/>
            <person name="Lurie-Weinberger M.N."/>
            <person name="Jurkevitch E."/>
        </authorList>
    </citation>
    <scope>NUCLEOTIDE SEQUENCE [LARGE SCALE GENOMIC DNA]</scope>
    <source>
        <strain evidence="4 5">JSS</strain>
    </source>
</reference>
<gene>
    <name evidence="4" type="ORF">A11Q_2141</name>
</gene>
<keyword evidence="5" id="KW-1185">Reference proteome</keyword>
<name>M4VAC3_9BACT</name>
<evidence type="ECO:0000256" key="3">
    <source>
        <dbReference type="SAM" id="Phobius"/>
    </source>
</evidence>
<dbReference type="AlphaFoldDB" id="M4VAC3"/>
<dbReference type="RefSeq" id="WP_015470847.1">
    <property type="nucleotide sequence ID" value="NC_020813.1"/>
</dbReference>
<feature type="coiled-coil region" evidence="1">
    <location>
        <begin position="120"/>
        <end position="175"/>
    </location>
</feature>
<evidence type="ECO:0000256" key="1">
    <source>
        <dbReference type="SAM" id="Coils"/>
    </source>
</evidence>
<organism evidence="4 5">
    <name type="scientific">Pseudobdellovibrio exovorus JSS</name>
    <dbReference type="NCBI Taxonomy" id="1184267"/>
    <lineage>
        <taxon>Bacteria</taxon>
        <taxon>Pseudomonadati</taxon>
        <taxon>Bdellovibrionota</taxon>
        <taxon>Bdellovibrionia</taxon>
        <taxon>Bdellovibrionales</taxon>
        <taxon>Pseudobdellovibrionaceae</taxon>
        <taxon>Pseudobdellovibrio</taxon>
    </lineage>
</organism>
<dbReference type="EMBL" id="CP003537">
    <property type="protein sequence ID" value="AGH96357.1"/>
    <property type="molecule type" value="Genomic_DNA"/>
</dbReference>
<dbReference type="OrthoDB" id="5291241at2"/>
<keyword evidence="3" id="KW-1133">Transmembrane helix</keyword>
<evidence type="ECO:0000313" key="4">
    <source>
        <dbReference type="EMBL" id="AGH96357.1"/>
    </source>
</evidence>
<dbReference type="PATRIC" id="fig|1184267.3.peg.2168"/>
<dbReference type="SUPFAM" id="SSF158791">
    <property type="entry name" value="MgtE N-terminal domain-like"/>
    <property type="match status" value="1"/>
</dbReference>
<evidence type="ECO:0000256" key="2">
    <source>
        <dbReference type="SAM" id="MobiDB-lite"/>
    </source>
</evidence>
<feature type="compositionally biased region" description="Polar residues" evidence="2">
    <location>
        <begin position="14"/>
        <end position="33"/>
    </location>
</feature>
<accession>M4VAC3</accession>
<sequence>MKTGYDQHFKKMKQTPQTSATQVKTKSSSSVANNRRKEKKSFPVMPLFSFMLIAAAGLLFLENFDSVESYFKKIEISVGTAQANETTNAQPVEATPVVPAGTVDKVPTVDAKKVDDTDYLFKLAERKKQLDQREEELNKLAEKIEKQKVEIAEKLQKLEETRARISTALEEKIRDDDTKVDTLVQMYSNMKPQQAAKVFETLDEDLVIEILGRMKKKNAADILNLIAPEKAQVFAERYTGYRAPASK</sequence>
<feature type="region of interest" description="Disordered" evidence="2">
    <location>
        <begin position="1"/>
        <end position="37"/>
    </location>
</feature>
<keyword evidence="1" id="KW-0175">Coiled coil</keyword>
<dbReference type="STRING" id="1184267.A11Q_2141"/>
<evidence type="ECO:0000313" key="5">
    <source>
        <dbReference type="Proteomes" id="UP000012040"/>
    </source>
</evidence>
<proteinExistence type="predicted"/>
<dbReference type="KEGG" id="bex:A11Q_2141"/>
<dbReference type="eggNOG" id="COG3334">
    <property type="taxonomic scope" value="Bacteria"/>
</dbReference>
<dbReference type="Proteomes" id="UP000012040">
    <property type="component" value="Chromosome"/>
</dbReference>